<dbReference type="InterPro" id="IPR036890">
    <property type="entry name" value="HATPase_C_sf"/>
</dbReference>
<gene>
    <name evidence="8" type="ORF">CPE01_22730</name>
</gene>
<organism evidence="8 9">
    <name type="scientific">Cellulomonas persica</name>
    <dbReference type="NCBI Taxonomy" id="76861"/>
    <lineage>
        <taxon>Bacteria</taxon>
        <taxon>Bacillati</taxon>
        <taxon>Actinomycetota</taxon>
        <taxon>Actinomycetes</taxon>
        <taxon>Micrococcales</taxon>
        <taxon>Cellulomonadaceae</taxon>
        <taxon>Cellulomonas</taxon>
    </lineage>
</organism>
<comment type="catalytic activity">
    <reaction evidence="1">
        <text>ATP + protein L-histidine = ADP + protein N-phospho-L-histidine.</text>
        <dbReference type="EC" id="2.7.13.3"/>
    </reaction>
</comment>
<dbReference type="OrthoDB" id="3573097at2"/>
<dbReference type="PANTHER" id="PTHR24421:SF10">
    <property type="entry name" value="NITRATE_NITRITE SENSOR PROTEIN NARQ"/>
    <property type="match status" value="1"/>
</dbReference>
<sequence>MIEATRDAVRPRDDAENRRVLLRLSGIVALGYGLGASMQSAYIYSRYVPDWSGVSVWSRILANLVAVVVLVAVLWALRVYRWPTRPRLLVGVLVSSGIAAVCRVEAQMLLGVYDEPDGLTIETELVAGLVIAGISAGIGAWGLVSRRRVRAELRRAEREAVEVEHLLEALEAEEVRVRREVAEGLHGTLQGKLVVVDAHLTDVIARLRDGGGPHDDVAALEWVQHELDVVRELDVRQMSRLLYPERLELGLVPAVRALVGRLPMTIASKLVVAPQVREVDDPVLGSLTTAQRLLAVRVVEEGVTNALKFGPPSKIVVELDVVNGELVVAVENDGQPLDPTHADPDGGTARLASRLHLVRGTVTLEPLRPKGVRLEARLPL</sequence>
<evidence type="ECO:0000256" key="7">
    <source>
        <dbReference type="SAM" id="Phobius"/>
    </source>
</evidence>
<keyword evidence="9" id="KW-1185">Reference proteome</keyword>
<dbReference type="InterPro" id="IPR050482">
    <property type="entry name" value="Sensor_HK_TwoCompSys"/>
</dbReference>
<proteinExistence type="predicted"/>
<dbReference type="SUPFAM" id="SSF55874">
    <property type="entry name" value="ATPase domain of HSP90 chaperone/DNA topoisomerase II/histidine kinase"/>
    <property type="match status" value="1"/>
</dbReference>
<keyword evidence="7" id="KW-0812">Transmembrane</keyword>
<dbReference type="RefSeq" id="WP_146806799.1">
    <property type="nucleotide sequence ID" value="NZ_BJUA01000010.1"/>
</dbReference>
<feature type="transmembrane region" description="Helical" evidence="7">
    <location>
        <begin position="125"/>
        <end position="144"/>
    </location>
</feature>
<keyword evidence="7" id="KW-1133">Transmembrane helix</keyword>
<name>A0A510UZN9_9CELL</name>
<feature type="transmembrane region" description="Helical" evidence="7">
    <location>
        <begin position="20"/>
        <end position="44"/>
    </location>
</feature>
<dbReference type="EMBL" id="BJUA01000010">
    <property type="protein sequence ID" value="GEK18540.1"/>
    <property type="molecule type" value="Genomic_DNA"/>
</dbReference>
<feature type="coiled-coil region" evidence="6">
    <location>
        <begin position="146"/>
        <end position="180"/>
    </location>
</feature>
<keyword evidence="7" id="KW-0472">Membrane</keyword>
<dbReference type="PANTHER" id="PTHR24421">
    <property type="entry name" value="NITRATE/NITRITE SENSOR PROTEIN NARX-RELATED"/>
    <property type="match status" value="1"/>
</dbReference>
<keyword evidence="4" id="KW-0418">Kinase</keyword>
<evidence type="ECO:0000256" key="3">
    <source>
        <dbReference type="ARBA" id="ARBA00022679"/>
    </source>
</evidence>
<reference evidence="8 9" key="1">
    <citation type="submission" date="2019-07" db="EMBL/GenBank/DDBJ databases">
        <title>Whole genome shotgun sequence of Cellulomonas persica NBRC 101101.</title>
        <authorList>
            <person name="Hosoyama A."/>
            <person name="Uohara A."/>
            <person name="Ohji S."/>
            <person name="Ichikawa N."/>
        </authorList>
    </citation>
    <scope>NUCLEOTIDE SEQUENCE [LARGE SCALE GENOMIC DNA]</scope>
    <source>
        <strain evidence="8 9">NBRC 101101</strain>
    </source>
</reference>
<evidence type="ECO:0000313" key="9">
    <source>
        <dbReference type="Proteomes" id="UP000321386"/>
    </source>
</evidence>
<dbReference type="GO" id="GO:0000160">
    <property type="term" value="P:phosphorelay signal transduction system"/>
    <property type="evidence" value="ECO:0007669"/>
    <property type="project" value="UniProtKB-KW"/>
</dbReference>
<evidence type="ECO:0000256" key="1">
    <source>
        <dbReference type="ARBA" id="ARBA00000085"/>
    </source>
</evidence>
<evidence type="ECO:0000256" key="5">
    <source>
        <dbReference type="ARBA" id="ARBA00023012"/>
    </source>
</evidence>
<evidence type="ECO:0000256" key="4">
    <source>
        <dbReference type="ARBA" id="ARBA00022777"/>
    </source>
</evidence>
<feature type="transmembrane region" description="Helical" evidence="7">
    <location>
        <begin position="56"/>
        <end position="77"/>
    </location>
</feature>
<keyword evidence="5" id="KW-0902">Two-component regulatory system</keyword>
<comment type="caution">
    <text evidence="8">The sequence shown here is derived from an EMBL/GenBank/DDBJ whole genome shotgun (WGS) entry which is preliminary data.</text>
</comment>
<dbReference type="Gene3D" id="3.30.565.10">
    <property type="entry name" value="Histidine kinase-like ATPase, C-terminal domain"/>
    <property type="match status" value="1"/>
</dbReference>
<accession>A0A510UZN9</accession>
<protein>
    <recommendedName>
        <fullName evidence="2">histidine kinase</fullName>
        <ecNumber evidence="2">2.7.13.3</ecNumber>
    </recommendedName>
</protein>
<dbReference type="AlphaFoldDB" id="A0A510UZN9"/>
<dbReference type="Proteomes" id="UP000321386">
    <property type="component" value="Unassembled WGS sequence"/>
</dbReference>
<evidence type="ECO:0000313" key="8">
    <source>
        <dbReference type="EMBL" id="GEK18540.1"/>
    </source>
</evidence>
<evidence type="ECO:0000256" key="2">
    <source>
        <dbReference type="ARBA" id="ARBA00012438"/>
    </source>
</evidence>
<keyword evidence="3" id="KW-0808">Transferase</keyword>
<evidence type="ECO:0000256" key="6">
    <source>
        <dbReference type="SAM" id="Coils"/>
    </source>
</evidence>
<keyword evidence="6" id="KW-0175">Coiled coil</keyword>
<dbReference type="GO" id="GO:0004673">
    <property type="term" value="F:protein histidine kinase activity"/>
    <property type="evidence" value="ECO:0007669"/>
    <property type="project" value="UniProtKB-EC"/>
</dbReference>
<feature type="transmembrane region" description="Helical" evidence="7">
    <location>
        <begin position="89"/>
        <end position="113"/>
    </location>
</feature>
<dbReference type="EC" id="2.7.13.3" evidence="2"/>